<accession>A0A9E7KH97</accession>
<name>A0A9E7KH97_9LILI</name>
<evidence type="ECO:0000313" key="2">
    <source>
        <dbReference type="Proteomes" id="UP001055439"/>
    </source>
</evidence>
<sequence>MIAVEPQKVYGKDNFFNYIYSIILVSDPDKSFSFV</sequence>
<gene>
    <name evidence="1" type="ORF">MUK42_35753</name>
</gene>
<evidence type="ECO:0000313" key="1">
    <source>
        <dbReference type="EMBL" id="URE17346.1"/>
    </source>
</evidence>
<reference evidence="1" key="1">
    <citation type="submission" date="2022-05" db="EMBL/GenBank/DDBJ databases">
        <title>The Musa troglodytarum L. genome provides insights into the mechanism of non-climacteric behaviour and enrichment of carotenoids.</title>
        <authorList>
            <person name="Wang J."/>
        </authorList>
    </citation>
    <scope>NUCLEOTIDE SEQUENCE</scope>
    <source>
        <tissue evidence="1">Leaf</tissue>
    </source>
</reference>
<dbReference type="EMBL" id="CP097509">
    <property type="protein sequence ID" value="URE17346.1"/>
    <property type="molecule type" value="Genomic_DNA"/>
</dbReference>
<protein>
    <submittedName>
        <fullName evidence="1">Uncharacterized protein</fullName>
    </submittedName>
</protein>
<proteinExistence type="predicted"/>
<dbReference type="Proteomes" id="UP001055439">
    <property type="component" value="Chromosome 7"/>
</dbReference>
<keyword evidence="2" id="KW-1185">Reference proteome</keyword>
<dbReference type="AlphaFoldDB" id="A0A9E7KH97"/>
<organism evidence="1 2">
    <name type="scientific">Musa troglodytarum</name>
    <name type="common">fe'i banana</name>
    <dbReference type="NCBI Taxonomy" id="320322"/>
    <lineage>
        <taxon>Eukaryota</taxon>
        <taxon>Viridiplantae</taxon>
        <taxon>Streptophyta</taxon>
        <taxon>Embryophyta</taxon>
        <taxon>Tracheophyta</taxon>
        <taxon>Spermatophyta</taxon>
        <taxon>Magnoliopsida</taxon>
        <taxon>Liliopsida</taxon>
        <taxon>Zingiberales</taxon>
        <taxon>Musaceae</taxon>
        <taxon>Musa</taxon>
    </lineage>
</organism>